<dbReference type="GO" id="GO:0032259">
    <property type="term" value="P:methylation"/>
    <property type="evidence" value="ECO:0007669"/>
    <property type="project" value="UniProtKB-KW"/>
</dbReference>
<comment type="catalytic activity">
    <reaction evidence="6">
        <text>a 2-methoxy-6-(all-trans-polyprenyl)benzene-1,4-diol + S-adenosyl-L-methionine = a 5-methoxy-2-methyl-3-(all-trans-polyprenyl)benzene-1,4-diol + S-adenosyl-L-homocysteine + H(+)</text>
        <dbReference type="Rhea" id="RHEA:28286"/>
        <dbReference type="Rhea" id="RHEA-COMP:10858"/>
        <dbReference type="Rhea" id="RHEA-COMP:10859"/>
        <dbReference type="ChEBI" id="CHEBI:15378"/>
        <dbReference type="ChEBI" id="CHEBI:57856"/>
        <dbReference type="ChEBI" id="CHEBI:59789"/>
        <dbReference type="ChEBI" id="CHEBI:84166"/>
        <dbReference type="ChEBI" id="CHEBI:84167"/>
        <dbReference type="EC" id="2.1.1.201"/>
    </reaction>
</comment>
<dbReference type="InterPro" id="IPR023576">
    <property type="entry name" value="UbiE/COQ5_MeTrFase_CS"/>
</dbReference>
<dbReference type="RefSeq" id="WP_141462301.1">
    <property type="nucleotide sequence ID" value="NZ_CP038141.1"/>
</dbReference>
<keyword evidence="5 6" id="KW-0949">S-adenosyl-L-methionine</keyword>
<keyword evidence="2 6" id="KW-0489">Methyltransferase</keyword>
<evidence type="ECO:0000256" key="2">
    <source>
        <dbReference type="ARBA" id="ARBA00022603"/>
    </source>
</evidence>
<keyword evidence="9" id="KW-1185">Reference proteome</keyword>
<protein>
    <recommendedName>
        <fullName evidence="6">Ubiquinone/menaquinone biosynthesis C-methyltransferase UbiE</fullName>
        <ecNumber evidence="6">2.1.1.163</ecNumber>
        <ecNumber evidence="6">2.1.1.201</ecNumber>
    </recommendedName>
    <alternativeName>
        <fullName evidence="6">2-methoxy-6-polyprenyl-1,4-benzoquinol methylase</fullName>
    </alternativeName>
    <alternativeName>
        <fullName evidence="6">Demethylmenaquinone methyltransferase</fullName>
    </alternativeName>
</protein>
<feature type="binding site" evidence="6">
    <location>
        <position position="87"/>
    </location>
    <ligand>
        <name>S-adenosyl-L-methionine</name>
        <dbReference type="ChEBI" id="CHEBI:59789"/>
    </ligand>
</feature>
<dbReference type="UniPathway" id="UPA00232"/>
<dbReference type="PROSITE" id="PS01184">
    <property type="entry name" value="UBIE_2"/>
    <property type="match status" value="1"/>
</dbReference>
<dbReference type="EMBL" id="CP038141">
    <property type="protein sequence ID" value="QDH17918.1"/>
    <property type="molecule type" value="Genomic_DNA"/>
</dbReference>
<dbReference type="PROSITE" id="PS51608">
    <property type="entry name" value="SAM_MT_UBIE"/>
    <property type="match status" value="1"/>
</dbReference>
<keyword evidence="4 6" id="KW-0831">Ubiquinone biosynthesis</keyword>
<dbReference type="PANTHER" id="PTHR43591">
    <property type="entry name" value="METHYLTRANSFERASE"/>
    <property type="match status" value="1"/>
</dbReference>
<reference evidence="8 9" key="1">
    <citation type="submission" date="2019-03" db="EMBL/GenBank/DDBJ databases">
        <title>The complete genome sequence of Swingsia samuiensis NBRC107927(T).</title>
        <authorList>
            <person name="Chua K.-O."/>
            <person name="Chan K.-G."/>
            <person name="See-Too W.-S."/>
        </authorList>
    </citation>
    <scope>NUCLEOTIDE SEQUENCE [LARGE SCALE GENOMIC DNA]</scope>
    <source>
        <strain evidence="8 9">AH83</strain>
    </source>
</reference>
<dbReference type="InterPro" id="IPR029063">
    <property type="entry name" value="SAM-dependent_MTases_sf"/>
</dbReference>
<dbReference type="CDD" id="cd02440">
    <property type="entry name" value="AdoMet_MTases"/>
    <property type="match status" value="1"/>
</dbReference>
<proteinExistence type="inferred from homology"/>
<comment type="pathway">
    <text evidence="6">Quinol/quinone metabolism; menaquinone biosynthesis; menaquinol from 1,4-dihydroxy-2-naphthoate: step 2/2.</text>
</comment>
<dbReference type="HAMAP" id="MF_01813">
    <property type="entry name" value="MenG_UbiE_methyltr"/>
    <property type="match status" value="1"/>
</dbReference>
<comment type="pathway">
    <text evidence="6">Cofactor biosynthesis; ubiquinone biosynthesis.</text>
</comment>
<gene>
    <name evidence="6" type="primary">ubiE</name>
    <name evidence="8" type="ORF">E3D00_10295</name>
</gene>
<organism evidence="8 9">
    <name type="scientific">Swingsia samuiensis</name>
    <dbReference type="NCBI Taxonomy" id="1293412"/>
    <lineage>
        <taxon>Bacteria</taxon>
        <taxon>Pseudomonadati</taxon>
        <taxon>Pseudomonadota</taxon>
        <taxon>Alphaproteobacteria</taxon>
        <taxon>Acetobacterales</taxon>
        <taxon>Acetobacteraceae</taxon>
        <taxon>Swingsia</taxon>
    </lineage>
</organism>
<evidence type="ECO:0000313" key="9">
    <source>
        <dbReference type="Proteomes" id="UP000316313"/>
    </source>
</evidence>
<keyword evidence="3 6" id="KW-0808">Transferase</keyword>
<evidence type="ECO:0000256" key="4">
    <source>
        <dbReference type="ARBA" id="ARBA00022688"/>
    </source>
</evidence>
<dbReference type="NCBIfam" id="TIGR01934">
    <property type="entry name" value="MenG_MenH_UbiE"/>
    <property type="match status" value="1"/>
</dbReference>
<comment type="similarity">
    <text evidence="6">Belongs to the class I-like SAM-binding methyltransferase superfamily. MenG/UbiE family.</text>
</comment>
<dbReference type="AlphaFoldDB" id="A0A4Y6UML9"/>
<dbReference type="Pfam" id="PF01209">
    <property type="entry name" value="Ubie_methyltran"/>
    <property type="match status" value="1"/>
</dbReference>
<comment type="catalytic activity">
    <reaction evidence="6">
        <text>a 2-demethylmenaquinol + S-adenosyl-L-methionine = a menaquinol + S-adenosyl-L-homocysteine + H(+)</text>
        <dbReference type="Rhea" id="RHEA:42640"/>
        <dbReference type="Rhea" id="RHEA-COMP:9539"/>
        <dbReference type="Rhea" id="RHEA-COMP:9563"/>
        <dbReference type="ChEBI" id="CHEBI:15378"/>
        <dbReference type="ChEBI" id="CHEBI:18151"/>
        <dbReference type="ChEBI" id="CHEBI:55437"/>
        <dbReference type="ChEBI" id="CHEBI:57856"/>
        <dbReference type="ChEBI" id="CHEBI:59789"/>
        <dbReference type="EC" id="2.1.1.163"/>
    </reaction>
</comment>
<comment type="caution">
    <text evidence="6">Lacks conserved residue(s) required for the propagation of feature annotation.</text>
</comment>
<dbReference type="UniPathway" id="UPA00079">
    <property type="reaction ID" value="UER00169"/>
</dbReference>
<dbReference type="GO" id="GO:0043770">
    <property type="term" value="F:demethylmenaquinone methyltransferase activity"/>
    <property type="evidence" value="ECO:0007669"/>
    <property type="project" value="UniProtKB-UniRule"/>
</dbReference>
<sequence length="262" mass="29100">MTDSVEYKHSPSSSSSHHEDTTDFGYRSVPRSQKKTMVREVFESVAGKYDVMNDVMSLGIHRIWKRIFVGMLNPRPNMKLLDLAGGTGDITFGWLRAGGGTAVLSDINAAMLSVGRNRAIKAGLIDKTEVCVVDAEAIPLPDASVDRVTIAFGLRNCTDKDAVLREARRVLKPGGRFFCLEFSRVEIAALSPIYDVWSFKVLPKMGEIIAKDSESYQYLAESIRMFPDQETLCDMMRNAGLERVTYRNLSGGIAAIHSGWRL</sequence>
<dbReference type="GO" id="GO:0008425">
    <property type="term" value="F:2-methoxy-6-polyprenyl-1,4-benzoquinol methyltransferase activity"/>
    <property type="evidence" value="ECO:0007669"/>
    <property type="project" value="UniProtKB-UniRule"/>
</dbReference>
<dbReference type="Proteomes" id="UP000316313">
    <property type="component" value="Chromosome"/>
</dbReference>
<name>A0A4Y6UML9_9PROT</name>
<dbReference type="PROSITE" id="PS01183">
    <property type="entry name" value="UBIE_1"/>
    <property type="match status" value="1"/>
</dbReference>
<evidence type="ECO:0000256" key="3">
    <source>
        <dbReference type="ARBA" id="ARBA00022679"/>
    </source>
</evidence>
<evidence type="ECO:0000256" key="7">
    <source>
        <dbReference type="SAM" id="MobiDB-lite"/>
    </source>
</evidence>
<dbReference type="EC" id="2.1.1.201" evidence="6"/>
<accession>A0A4Y6UML9</accession>
<comment type="function">
    <text evidence="6">Methyltransferase required for the conversion of demethylmenaquinol (DMKH2) to menaquinol (MKH2) and the conversion of 2-polyprenyl-6-methoxy-1,4-benzoquinol (DDMQH2) to 2-polyprenyl-3-methyl-6-methoxy-1,4-benzoquinol (DMQH2).</text>
</comment>
<evidence type="ECO:0000256" key="1">
    <source>
        <dbReference type="ARBA" id="ARBA00022428"/>
    </source>
</evidence>
<feature type="region of interest" description="Disordered" evidence="7">
    <location>
        <begin position="1"/>
        <end position="29"/>
    </location>
</feature>
<dbReference type="InterPro" id="IPR004033">
    <property type="entry name" value="UbiE/COQ5_MeTrFase"/>
</dbReference>
<feature type="binding site" evidence="6">
    <location>
        <position position="106"/>
    </location>
    <ligand>
        <name>S-adenosyl-L-methionine</name>
        <dbReference type="ChEBI" id="CHEBI:59789"/>
    </ligand>
</feature>
<dbReference type="PANTHER" id="PTHR43591:SF24">
    <property type="entry name" value="2-METHOXY-6-POLYPRENYL-1,4-BENZOQUINOL METHYLASE, MITOCHONDRIAL"/>
    <property type="match status" value="1"/>
</dbReference>
<evidence type="ECO:0000256" key="6">
    <source>
        <dbReference type="HAMAP-Rule" id="MF_01813"/>
    </source>
</evidence>
<dbReference type="KEGG" id="ssam:E3D00_10295"/>
<feature type="binding site" evidence="6">
    <location>
        <begin position="134"/>
        <end position="135"/>
    </location>
    <ligand>
        <name>S-adenosyl-L-methionine</name>
        <dbReference type="ChEBI" id="CHEBI:59789"/>
    </ligand>
</feature>
<dbReference type="GO" id="GO:0009060">
    <property type="term" value="P:aerobic respiration"/>
    <property type="evidence" value="ECO:0007669"/>
    <property type="project" value="UniProtKB-UniRule"/>
</dbReference>
<keyword evidence="1 6" id="KW-0474">Menaquinone biosynthesis</keyword>
<dbReference type="SUPFAM" id="SSF53335">
    <property type="entry name" value="S-adenosyl-L-methionine-dependent methyltransferases"/>
    <property type="match status" value="1"/>
</dbReference>
<evidence type="ECO:0000256" key="5">
    <source>
        <dbReference type="ARBA" id="ARBA00022691"/>
    </source>
</evidence>
<dbReference type="GO" id="GO:0009234">
    <property type="term" value="P:menaquinone biosynthetic process"/>
    <property type="evidence" value="ECO:0007669"/>
    <property type="project" value="UniProtKB-UniRule"/>
</dbReference>
<evidence type="ECO:0000313" key="8">
    <source>
        <dbReference type="EMBL" id="QDH17918.1"/>
    </source>
</evidence>
<dbReference type="EC" id="2.1.1.163" evidence="6"/>
<dbReference type="OrthoDB" id="9808140at2"/>
<dbReference type="Gene3D" id="3.40.50.150">
    <property type="entry name" value="Vaccinia Virus protein VP39"/>
    <property type="match status" value="1"/>
</dbReference>